<evidence type="ECO:0000313" key="2">
    <source>
        <dbReference type="Proteomes" id="UP000181936"/>
    </source>
</evidence>
<organism evidence="1 2">
    <name type="scientific">Bacillus weihaiensis</name>
    <dbReference type="NCBI Taxonomy" id="1547283"/>
    <lineage>
        <taxon>Bacteria</taxon>
        <taxon>Bacillati</taxon>
        <taxon>Bacillota</taxon>
        <taxon>Bacilli</taxon>
        <taxon>Bacillales</taxon>
        <taxon>Bacillaceae</taxon>
        <taxon>Bacillus</taxon>
    </lineage>
</organism>
<accession>A0A1L3MXH3</accession>
<dbReference type="KEGG" id="bwh:A9C19_09440"/>
<dbReference type="EMBL" id="CP016020">
    <property type="protein sequence ID" value="APH07034.1"/>
    <property type="molecule type" value="Genomic_DNA"/>
</dbReference>
<sequence length="167" mass="19355">MSFLAACKGNENEVKNSPLYEGIELTIAVVGEEPKIREKQIIFETINLEDLKQDNLFETYDAVFIMKEHLSATAKASFAKIYTSATLPFIFIETEKSYIPFVEEKTNYEAFPDVKSGDYAYGYYQVNKEEGRYWGYGLYNDTVNEVNVMDVYTRIFETIEDVERGEY</sequence>
<keyword evidence="2" id="KW-1185">Reference proteome</keyword>
<dbReference type="AlphaFoldDB" id="A0A1L3MXH3"/>
<evidence type="ECO:0000313" key="1">
    <source>
        <dbReference type="EMBL" id="APH07034.1"/>
    </source>
</evidence>
<protein>
    <submittedName>
        <fullName evidence="1">Uncharacterized protein</fullName>
    </submittedName>
</protein>
<dbReference type="Proteomes" id="UP000181936">
    <property type="component" value="Chromosome"/>
</dbReference>
<name>A0A1L3MXH3_9BACI</name>
<gene>
    <name evidence="1" type="ORF">A9C19_09440</name>
</gene>
<reference evidence="1 2" key="1">
    <citation type="journal article" date="2016" name="Sci. Rep.">
        <title>Complete genome sequence and transcriptomic analysis of a novel marine strain Bacillus weihaiensis reveals the mechanism of brown algae degradation.</title>
        <authorList>
            <person name="Zhu Y."/>
            <person name="Chen P."/>
            <person name="Bao Y."/>
            <person name="Men Y."/>
            <person name="Zeng Y."/>
            <person name="Yang J."/>
            <person name="Sun J."/>
            <person name="Sun Y."/>
        </authorList>
    </citation>
    <scope>NUCLEOTIDE SEQUENCE [LARGE SCALE GENOMIC DNA]</scope>
    <source>
        <strain evidence="1 2">Alg07</strain>
    </source>
</reference>
<dbReference type="STRING" id="1547283.A9C19_09440"/>
<proteinExistence type="predicted"/>